<evidence type="ECO:0000256" key="6">
    <source>
        <dbReference type="RuleBase" id="RU363041"/>
    </source>
</evidence>
<comment type="subcellular location">
    <subcellularLocation>
        <location evidence="6">Cell membrane</location>
        <topology evidence="6">Multi-pass membrane protein</topology>
    </subcellularLocation>
    <subcellularLocation>
        <location evidence="1">Membrane</location>
        <topology evidence="1">Multi-pass membrane protein</topology>
    </subcellularLocation>
</comment>
<gene>
    <name evidence="7" type="ORF">DMX07_23885</name>
</gene>
<keyword evidence="6" id="KW-1003">Cell membrane</keyword>
<evidence type="ECO:0000313" key="8">
    <source>
        <dbReference type="Proteomes" id="UP000247620"/>
    </source>
</evidence>
<feature type="transmembrane region" description="Helical" evidence="6">
    <location>
        <begin position="256"/>
        <end position="272"/>
    </location>
</feature>
<sequence length="273" mass="28233">MLYPLLGLFGLCAGVTTLLFGFGGGFFAVPLLYALLLTSHGAGTAVAEHAMQIAVATSATVMIFSSALATWRHHRAGSLRWDLVRPLAPAIAVGALLGAWAALYVTSAWLRGLFIAYLLLSLLDAWLRPGFVRTGGQARAAMSHASATLAGLPIGALAALLGVGGSVMTVPLMRRRGASMRTATAMANPLSLPMALALAATLVYALVPSNQPDLGAGLLGLIDLRAALVMTVGAWLGMHLAAPLLGRIPDHVHARAYLALLACVLVVMLLVGD</sequence>
<name>A0A2V4HKG2_9PSED</name>
<evidence type="ECO:0000256" key="3">
    <source>
        <dbReference type="ARBA" id="ARBA00022692"/>
    </source>
</evidence>
<dbReference type="Proteomes" id="UP000247620">
    <property type="component" value="Unassembled WGS sequence"/>
</dbReference>
<dbReference type="PANTHER" id="PTHR43701">
    <property type="entry name" value="MEMBRANE TRANSPORTER PROTEIN MJ0441-RELATED"/>
    <property type="match status" value="1"/>
</dbReference>
<feature type="transmembrane region" description="Helical" evidence="6">
    <location>
        <begin position="148"/>
        <end position="170"/>
    </location>
</feature>
<dbReference type="EMBL" id="QJRO01000026">
    <property type="protein sequence ID" value="PYB74824.1"/>
    <property type="molecule type" value="Genomic_DNA"/>
</dbReference>
<evidence type="ECO:0000256" key="2">
    <source>
        <dbReference type="ARBA" id="ARBA00009142"/>
    </source>
</evidence>
<evidence type="ECO:0000256" key="5">
    <source>
        <dbReference type="ARBA" id="ARBA00023136"/>
    </source>
</evidence>
<keyword evidence="3 6" id="KW-0812">Transmembrane</keyword>
<feature type="transmembrane region" description="Helical" evidence="6">
    <location>
        <begin position="190"/>
        <end position="207"/>
    </location>
</feature>
<evidence type="ECO:0000313" key="7">
    <source>
        <dbReference type="EMBL" id="PYB74824.1"/>
    </source>
</evidence>
<feature type="transmembrane region" description="Helical" evidence="6">
    <location>
        <begin position="214"/>
        <end position="236"/>
    </location>
</feature>
<dbReference type="PANTHER" id="PTHR43701:SF2">
    <property type="entry name" value="MEMBRANE TRANSPORTER PROTEIN YJNA-RELATED"/>
    <property type="match status" value="1"/>
</dbReference>
<dbReference type="Pfam" id="PF01925">
    <property type="entry name" value="TauE"/>
    <property type="match status" value="1"/>
</dbReference>
<dbReference type="GO" id="GO:0005886">
    <property type="term" value="C:plasma membrane"/>
    <property type="evidence" value="ECO:0007669"/>
    <property type="project" value="UniProtKB-SubCell"/>
</dbReference>
<keyword evidence="4 6" id="KW-1133">Transmembrane helix</keyword>
<dbReference type="AlphaFoldDB" id="A0A2V4HKG2"/>
<evidence type="ECO:0000256" key="1">
    <source>
        <dbReference type="ARBA" id="ARBA00004141"/>
    </source>
</evidence>
<protein>
    <recommendedName>
        <fullName evidence="6">Probable membrane transporter protein</fullName>
    </recommendedName>
</protein>
<dbReference type="InterPro" id="IPR051598">
    <property type="entry name" value="TSUP/Inactive_protease-like"/>
</dbReference>
<evidence type="ECO:0000256" key="4">
    <source>
        <dbReference type="ARBA" id="ARBA00022989"/>
    </source>
</evidence>
<keyword evidence="5 6" id="KW-0472">Membrane</keyword>
<accession>A0A2V4HKG2</accession>
<dbReference type="RefSeq" id="WP_110704036.1">
    <property type="nucleotide sequence ID" value="NZ_QJRO01000026.1"/>
</dbReference>
<feature type="transmembrane region" description="Helical" evidence="6">
    <location>
        <begin position="50"/>
        <end position="71"/>
    </location>
</feature>
<reference evidence="7 8" key="1">
    <citation type="submission" date="2018-06" db="EMBL/GenBank/DDBJ databases">
        <title>Pseudomonas diversity within urban Lake Michigan freshwaters.</title>
        <authorList>
            <person name="Batrich M."/>
            <person name="Hatzopoulos T."/>
            <person name="Putonti C."/>
        </authorList>
    </citation>
    <scope>NUCLEOTIDE SEQUENCE [LARGE SCALE GENOMIC DNA]</scope>
    <source>
        <strain evidence="7 8">LBp-160603</strain>
    </source>
</reference>
<organism evidence="7 8">
    <name type="scientific">Pseudomonas soli</name>
    <dbReference type="NCBI Taxonomy" id="1306993"/>
    <lineage>
        <taxon>Bacteria</taxon>
        <taxon>Pseudomonadati</taxon>
        <taxon>Pseudomonadota</taxon>
        <taxon>Gammaproteobacteria</taxon>
        <taxon>Pseudomonadales</taxon>
        <taxon>Pseudomonadaceae</taxon>
        <taxon>Pseudomonas</taxon>
    </lineage>
</organism>
<comment type="similarity">
    <text evidence="2 6">Belongs to the 4-toluene sulfonate uptake permease (TSUP) (TC 2.A.102) family.</text>
</comment>
<feature type="transmembrane region" description="Helical" evidence="6">
    <location>
        <begin position="109"/>
        <end position="127"/>
    </location>
</feature>
<dbReference type="InterPro" id="IPR002781">
    <property type="entry name" value="TM_pro_TauE-like"/>
</dbReference>
<feature type="transmembrane region" description="Helical" evidence="6">
    <location>
        <begin position="83"/>
        <end position="103"/>
    </location>
</feature>
<comment type="caution">
    <text evidence="7">The sequence shown here is derived from an EMBL/GenBank/DDBJ whole genome shotgun (WGS) entry which is preliminary data.</text>
</comment>
<proteinExistence type="inferred from homology"/>